<keyword evidence="1" id="KW-0812">Transmembrane</keyword>
<keyword evidence="1" id="KW-0472">Membrane</keyword>
<protein>
    <submittedName>
        <fullName evidence="2">Uncharacterized protein</fullName>
    </submittedName>
</protein>
<evidence type="ECO:0000313" key="2">
    <source>
        <dbReference type="EMBL" id="QDT94861.1"/>
    </source>
</evidence>
<evidence type="ECO:0000313" key="3">
    <source>
        <dbReference type="Proteomes" id="UP000318704"/>
    </source>
</evidence>
<accession>A0A517VPC0</accession>
<reference evidence="2 3" key="1">
    <citation type="submission" date="2019-03" db="EMBL/GenBank/DDBJ databases">
        <title>Deep-cultivation of Planctomycetes and their phenomic and genomic characterization uncovers novel biology.</title>
        <authorList>
            <person name="Wiegand S."/>
            <person name="Jogler M."/>
            <person name="Boedeker C."/>
            <person name="Pinto D."/>
            <person name="Vollmers J."/>
            <person name="Rivas-Marin E."/>
            <person name="Kohn T."/>
            <person name="Peeters S.H."/>
            <person name="Heuer A."/>
            <person name="Rast P."/>
            <person name="Oberbeckmann S."/>
            <person name="Bunk B."/>
            <person name="Jeske O."/>
            <person name="Meyerdierks A."/>
            <person name="Storesund J.E."/>
            <person name="Kallscheuer N."/>
            <person name="Luecker S."/>
            <person name="Lage O.M."/>
            <person name="Pohl T."/>
            <person name="Merkel B.J."/>
            <person name="Hornburger P."/>
            <person name="Mueller R.-W."/>
            <person name="Bruemmer F."/>
            <person name="Labrenz M."/>
            <person name="Spormann A.M."/>
            <person name="Op den Camp H."/>
            <person name="Overmann J."/>
            <person name="Amann R."/>
            <person name="Jetten M.S.M."/>
            <person name="Mascher T."/>
            <person name="Medema M.H."/>
            <person name="Devos D.P."/>
            <person name="Kaster A.-K."/>
            <person name="Ovreas L."/>
            <person name="Rohde M."/>
            <person name="Galperin M.Y."/>
            <person name="Jogler C."/>
        </authorList>
    </citation>
    <scope>NUCLEOTIDE SEQUENCE [LARGE SCALE GENOMIC DNA]</scope>
    <source>
        <strain evidence="2 3">V144</strain>
    </source>
</reference>
<evidence type="ECO:0000256" key="1">
    <source>
        <dbReference type="SAM" id="Phobius"/>
    </source>
</evidence>
<dbReference type="EMBL" id="CP037920">
    <property type="protein sequence ID" value="QDT94861.1"/>
    <property type="molecule type" value="Genomic_DNA"/>
</dbReference>
<keyword evidence="1" id="KW-1133">Transmembrane helix</keyword>
<gene>
    <name evidence="2" type="ORF">V144x_02940</name>
</gene>
<organism evidence="2 3">
    <name type="scientific">Gimesia aquarii</name>
    <dbReference type="NCBI Taxonomy" id="2527964"/>
    <lineage>
        <taxon>Bacteria</taxon>
        <taxon>Pseudomonadati</taxon>
        <taxon>Planctomycetota</taxon>
        <taxon>Planctomycetia</taxon>
        <taxon>Planctomycetales</taxon>
        <taxon>Planctomycetaceae</taxon>
        <taxon>Gimesia</taxon>
    </lineage>
</organism>
<proteinExistence type="predicted"/>
<name>A0A517VPC0_9PLAN</name>
<dbReference type="KEGG" id="gaw:V144x_02940"/>
<feature type="transmembrane region" description="Helical" evidence="1">
    <location>
        <begin position="63"/>
        <end position="82"/>
    </location>
</feature>
<sequence length="83" mass="9266">MIAPESNGNTVNQQIVLRSSQRTTDLSGIAKFSLQSQERQFDMPDQLQITGIDTKADRLIHNLLMMLIGACLTSSVFVWSQLL</sequence>
<dbReference type="Proteomes" id="UP000318704">
    <property type="component" value="Chromosome"/>
</dbReference>
<dbReference type="AlphaFoldDB" id="A0A517VPC0"/>